<accession>A0A4C1SKC1</accession>
<organism evidence="1 2">
    <name type="scientific">Eumeta variegata</name>
    <name type="common">Bagworm moth</name>
    <name type="synonym">Eumeta japonica</name>
    <dbReference type="NCBI Taxonomy" id="151549"/>
    <lineage>
        <taxon>Eukaryota</taxon>
        <taxon>Metazoa</taxon>
        <taxon>Ecdysozoa</taxon>
        <taxon>Arthropoda</taxon>
        <taxon>Hexapoda</taxon>
        <taxon>Insecta</taxon>
        <taxon>Pterygota</taxon>
        <taxon>Neoptera</taxon>
        <taxon>Endopterygota</taxon>
        <taxon>Lepidoptera</taxon>
        <taxon>Glossata</taxon>
        <taxon>Ditrysia</taxon>
        <taxon>Tineoidea</taxon>
        <taxon>Psychidae</taxon>
        <taxon>Oiketicinae</taxon>
        <taxon>Eumeta</taxon>
    </lineage>
</organism>
<gene>
    <name evidence="1" type="ORF">EVAR_97138_1</name>
</gene>
<evidence type="ECO:0000313" key="2">
    <source>
        <dbReference type="Proteomes" id="UP000299102"/>
    </source>
</evidence>
<sequence length="197" mass="21989">MGSLTKDSIASGSKARAVGPGLWHPISYRLRPCDRIGRHHPFVTSSVRKRRLLMTSSSLTKPEMSLSPNVCFMGRPLLGMSHPSILPRGTILDHLQSRWFTTFNSLLVRLEGRPRCHQFVIAIRGLFLLSDFRFYDATAYTDTVSHVGHAHSSGNLLVSTFYPVEIHPNVCSSYHRMLSDSEPVSHGMGPPSLTYDV</sequence>
<dbReference type="Proteomes" id="UP000299102">
    <property type="component" value="Unassembled WGS sequence"/>
</dbReference>
<name>A0A4C1SKC1_EUMVA</name>
<proteinExistence type="predicted"/>
<evidence type="ECO:0000313" key="1">
    <source>
        <dbReference type="EMBL" id="GBP02643.1"/>
    </source>
</evidence>
<comment type="caution">
    <text evidence="1">The sequence shown here is derived from an EMBL/GenBank/DDBJ whole genome shotgun (WGS) entry which is preliminary data.</text>
</comment>
<reference evidence="1 2" key="1">
    <citation type="journal article" date="2019" name="Commun. Biol.">
        <title>The bagworm genome reveals a unique fibroin gene that provides high tensile strength.</title>
        <authorList>
            <person name="Kono N."/>
            <person name="Nakamura H."/>
            <person name="Ohtoshi R."/>
            <person name="Tomita M."/>
            <person name="Numata K."/>
            <person name="Arakawa K."/>
        </authorList>
    </citation>
    <scope>NUCLEOTIDE SEQUENCE [LARGE SCALE GENOMIC DNA]</scope>
</reference>
<keyword evidence="2" id="KW-1185">Reference proteome</keyword>
<dbReference type="EMBL" id="BGZK01003570">
    <property type="protein sequence ID" value="GBP02643.1"/>
    <property type="molecule type" value="Genomic_DNA"/>
</dbReference>
<protein>
    <submittedName>
        <fullName evidence="1">Uncharacterized protein</fullName>
    </submittedName>
</protein>
<dbReference type="AlphaFoldDB" id="A0A4C1SKC1"/>